<comment type="caution">
    <text evidence="1">The sequence shown here is derived from an EMBL/GenBank/DDBJ whole genome shotgun (WGS) entry which is preliminary data.</text>
</comment>
<dbReference type="OrthoDB" id="3050358at2759"/>
<organism evidence="1 2">
    <name type="scientific">Ephemerocybe angulata</name>
    <dbReference type="NCBI Taxonomy" id="980116"/>
    <lineage>
        <taxon>Eukaryota</taxon>
        <taxon>Fungi</taxon>
        <taxon>Dikarya</taxon>
        <taxon>Basidiomycota</taxon>
        <taxon>Agaricomycotina</taxon>
        <taxon>Agaricomycetes</taxon>
        <taxon>Agaricomycetidae</taxon>
        <taxon>Agaricales</taxon>
        <taxon>Agaricineae</taxon>
        <taxon>Psathyrellaceae</taxon>
        <taxon>Ephemerocybe</taxon>
    </lineage>
</organism>
<accession>A0A8H6HZL4</accession>
<evidence type="ECO:0000313" key="1">
    <source>
        <dbReference type="EMBL" id="KAF6755980.1"/>
    </source>
</evidence>
<reference evidence="1 2" key="1">
    <citation type="submission" date="2020-07" db="EMBL/GenBank/DDBJ databases">
        <title>Comparative genomics of pyrophilous fungi reveals a link between fire events and developmental genes.</title>
        <authorList>
            <consortium name="DOE Joint Genome Institute"/>
            <person name="Steindorff A.S."/>
            <person name="Carver A."/>
            <person name="Calhoun S."/>
            <person name="Stillman K."/>
            <person name="Liu H."/>
            <person name="Lipzen A."/>
            <person name="Pangilinan J."/>
            <person name="Labutti K."/>
            <person name="Bruns T.D."/>
            <person name="Grigoriev I.V."/>
        </authorList>
    </citation>
    <scope>NUCLEOTIDE SEQUENCE [LARGE SCALE GENOMIC DNA]</scope>
    <source>
        <strain evidence="1 2">CBS 144469</strain>
    </source>
</reference>
<name>A0A8H6HZL4_9AGAR</name>
<evidence type="ECO:0000313" key="2">
    <source>
        <dbReference type="Proteomes" id="UP000521943"/>
    </source>
</evidence>
<keyword evidence="2" id="KW-1185">Reference proteome</keyword>
<gene>
    <name evidence="1" type="ORF">DFP72DRAFT_306419</name>
</gene>
<proteinExistence type="predicted"/>
<sequence length="374" mass="41905">MSAMPHKTGIMDLATETLSELSTHLLSTPKSFTALMTACSRIDEAISPVRYSTLVFEGSSGRKLMSILLSGSRFSARYLTNIKRVWFRGYPERELHLNTLLLADILKHSINLVVLWMEISNFESDRVVDRLRRNSLVRERIHPAFSIADIEDECAHYPLTLPVLKYLRLNGDSALLCLAQHRSLREMDIGCVLDHDDFAKFVAAADGSVLGDNLKILSIKLATAIDIAMAMQFLSDAIPGLLSLSLDQTALDMKEVLEILGYNQSIFGEMKHILLNKTYTYRMAGGVKQPLLSGLTRRRTEDLLSKTTSVHSALELIGVGRNVFYIGEGGRFRHLLLTHSDEIWTDVFGEQFSAYSEPPSHPLGSEDVELYDLE</sequence>
<dbReference type="Proteomes" id="UP000521943">
    <property type="component" value="Unassembled WGS sequence"/>
</dbReference>
<dbReference type="EMBL" id="JACGCI010000028">
    <property type="protein sequence ID" value="KAF6755980.1"/>
    <property type="molecule type" value="Genomic_DNA"/>
</dbReference>
<dbReference type="AlphaFoldDB" id="A0A8H6HZL4"/>
<protein>
    <submittedName>
        <fullName evidence="1">Uncharacterized protein</fullName>
    </submittedName>
</protein>